<dbReference type="AlphaFoldDB" id="A0A9P5VG66"/>
<evidence type="ECO:0000313" key="2">
    <source>
        <dbReference type="EMBL" id="KAF9313099.1"/>
    </source>
</evidence>
<feature type="non-terminal residue" evidence="2">
    <location>
        <position position="1"/>
    </location>
</feature>
<protein>
    <submittedName>
        <fullName evidence="2">Uncharacterized protein</fullName>
    </submittedName>
</protein>
<dbReference type="EMBL" id="JAAAUY010002329">
    <property type="protein sequence ID" value="KAF9313099.1"/>
    <property type="molecule type" value="Genomic_DNA"/>
</dbReference>
<name>A0A9P5VG66_9FUNG</name>
<keyword evidence="3" id="KW-1185">Reference proteome</keyword>
<dbReference type="Proteomes" id="UP000696485">
    <property type="component" value="Unassembled WGS sequence"/>
</dbReference>
<comment type="caution">
    <text evidence="2">The sequence shown here is derived from an EMBL/GenBank/DDBJ whole genome shotgun (WGS) entry which is preliminary data.</text>
</comment>
<feature type="compositionally biased region" description="Basic residues" evidence="1">
    <location>
        <begin position="55"/>
        <end position="69"/>
    </location>
</feature>
<gene>
    <name evidence="2" type="ORF">BG006_004221</name>
</gene>
<proteinExistence type="predicted"/>
<evidence type="ECO:0000313" key="3">
    <source>
        <dbReference type="Proteomes" id="UP000696485"/>
    </source>
</evidence>
<reference evidence="2" key="1">
    <citation type="journal article" date="2020" name="Fungal Divers.">
        <title>Resolving the Mortierellaceae phylogeny through synthesis of multi-gene phylogenetics and phylogenomics.</title>
        <authorList>
            <person name="Vandepol N."/>
            <person name="Liber J."/>
            <person name="Desiro A."/>
            <person name="Na H."/>
            <person name="Kennedy M."/>
            <person name="Barry K."/>
            <person name="Grigoriev I.V."/>
            <person name="Miller A.N."/>
            <person name="O'Donnell K."/>
            <person name="Stajich J.E."/>
            <person name="Bonito G."/>
        </authorList>
    </citation>
    <scope>NUCLEOTIDE SEQUENCE</scope>
    <source>
        <strain evidence="2">NVP1</strain>
    </source>
</reference>
<feature type="region of interest" description="Disordered" evidence="1">
    <location>
        <begin position="33"/>
        <end position="69"/>
    </location>
</feature>
<sequence>DPSGVQQVVINVSDDNFGDIFPKEHVEFIDRLKNVGKRPAEDDDYNDDRTEKQRGRSSSRKRQAKSNSS</sequence>
<organism evidence="2 3">
    <name type="scientific">Podila minutissima</name>
    <dbReference type="NCBI Taxonomy" id="64525"/>
    <lineage>
        <taxon>Eukaryota</taxon>
        <taxon>Fungi</taxon>
        <taxon>Fungi incertae sedis</taxon>
        <taxon>Mucoromycota</taxon>
        <taxon>Mortierellomycotina</taxon>
        <taxon>Mortierellomycetes</taxon>
        <taxon>Mortierellales</taxon>
        <taxon>Mortierellaceae</taxon>
        <taxon>Podila</taxon>
    </lineage>
</organism>
<accession>A0A9P5VG66</accession>
<evidence type="ECO:0000256" key="1">
    <source>
        <dbReference type="SAM" id="MobiDB-lite"/>
    </source>
</evidence>